<dbReference type="AlphaFoldDB" id="A0A3Q8U0S7"/>
<feature type="signal peptide" evidence="1">
    <location>
        <begin position="1"/>
        <end position="19"/>
    </location>
</feature>
<dbReference type="OrthoDB" id="6966015at2"/>
<dbReference type="EMBL" id="CP034338">
    <property type="protein sequence ID" value="AZL68158.1"/>
    <property type="molecule type" value="Genomic_DNA"/>
</dbReference>
<dbReference type="KEGG" id="pory:EJA05_10630"/>
<feature type="domain" description="Surface-adhesin protein E-like" evidence="2">
    <location>
        <begin position="42"/>
        <end position="146"/>
    </location>
</feature>
<dbReference type="PROSITE" id="PS51257">
    <property type="entry name" value="PROKAR_LIPOPROTEIN"/>
    <property type="match status" value="1"/>
</dbReference>
<protein>
    <recommendedName>
        <fullName evidence="2">Surface-adhesin protein E-like domain-containing protein</fullName>
    </recommendedName>
</protein>
<evidence type="ECO:0000256" key="1">
    <source>
        <dbReference type="SAM" id="SignalP"/>
    </source>
</evidence>
<feature type="chain" id="PRO_5018687286" description="Surface-adhesin protein E-like domain-containing protein" evidence="1">
    <location>
        <begin position="20"/>
        <end position="158"/>
    </location>
</feature>
<keyword evidence="1" id="KW-0732">Signal</keyword>
<reference evidence="3 4" key="1">
    <citation type="submission" date="2018-12" db="EMBL/GenBank/DDBJ databases">
        <authorList>
            <person name="Li S."/>
            <person name="Yang R."/>
            <person name="Chen G."/>
            <person name="Zou L."/>
            <person name="Zhang C."/>
            <person name="Chen Y."/>
            <person name="Liu Z."/>
            <person name="Li Y."/>
            <person name="Yan Y."/>
            <person name="Huang M."/>
            <person name="Chen T."/>
        </authorList>
    </citation>
    <scope>NUCLEOTIDE SEQUENCE [LARGE SCALE GENOMIC DNA]</scope>
    <source>
        <strain evidence="3 4">1257</strain>
    </source>
</reference>
<dbReference type="Gene3D" id="2.40.128.710">
    <property type="entry name" value="Surface-adhesin protein E"/>
    <property type="match status" value="1"/>
</dbReference>
<dbReference type="Proteomes" id="UP000268230">
    <property type="component" value="Chromosome"/>
</dbReference>
<evidence type="ECO:0000313" key="3">
    <source>
        <dbReference type="EMBL" id="AZL68158.1"/>
    </source>
</evidence>
<organism evidence="3 4">
    <name type="scientific">Pseudomonas entomophila</name>
    <dbReference type="NCBI Taxonomy" id="312306"/>
    <lineage>
        <taxon>Bacteria</taxon>
        <taxon>Pseudomonadati</taxon>
        <taxon>Pseudomonadota</taxon>
        <taxon>Gammaproteobacteria</taxon>
        <taxon>Pseudomonadales</taxon>
        <taxon>Pseudomonadaceae</taxon>
        <taxon>Pseudomonas</taxon>
    </lineage>
</organism>
<accession>A0A3Q8U0S7</accession>
<evidence type="ECO:0000259" key="2">
    <source>
        <dbReference type="Pfam" id="PF16747"/>
    </source>
</evidence>
<proteinExistence type="predicted"/>
<dbReference type="InterPro" id="IPR043088">
    <property type="entry name" value="Adhesin_E"/>
</dbReference>
<name>A0A3Q8U0S7_9PSED</name>
<sequence length="158" mass="17368">MKRLPCLAAVVLLGGCAHGTVPHKTVTEAPATAPKGMFKLLENAELATYFDAHSVALYKGNRHLRQFYLINNYLAPAPSDKPPVIRSSRATRVINCERDEMAEFGRVYFSQSFALGDEVARKSDIAQWEPLERQSLIGILRDAVCKVDAAQLRAGNPG</sequence>
<gene>
    <name evidence="3" type="ORF">EJA05_10630</name>
</gene>
<dbReference type="InterPro" id="IPR031939">
    <property type="entry name" value="Adhesin_E-like"/>
</dbReference>
<evidence type="ECO:0000313" key="4">
    <source>
        <dbReference type="Proteomes" id="UP000268230"/>
    </source>
</evidence>
<dbReference type="Pfam" id="PF16747">
    <property type="entry name" value="Adhesin_E"/>
    <property type="match status" value="1"/>
</dbReference>